<dbReference type="EMBL" id="GISG01055388">
    <property type="protein sequence ID" value="MBA4626188.1"/>
    <property type="molecule type" value="Transcribed_RNA"/>
</dbReference>
<accession>A0A7C9CZM1</accession>
<dbReference type="AlphaFoldDB" id="A0A7C9CZM1"/>
<organism evidence="1">
    <name type="scientific">Opuntia streptacantha</name>
    <name type="common">Prickly pear cactus</name>
    <name type="synonym">Opuntia cardona</name>
    <dbReference type="NCBI Taxonomy" id="393608"/>
    <lineage>
        <taxon>Eukaryota</taxon>
        <taxon>Viridiplantae</taxon>
        <taxon>Streptophyta</taxon>
        <taxon>Embryophyta</taxon>
        <taxon>Tracheophyta</taxon>
        <taxon>Spermatophyta</taxon>
        <taxon>Magnoliopsida</taxon>
        <taxon>eudicotyledons</taxon>
        <taxon>Gunneridae</taxon>
        <taxon>Pentapetalae</taxon>
        <taxon>Caryophyllales</taxon>
        <taxon>Cactineae</taxon>
        <taxon>Cactaceae</taxon>
        <taxon>Opuntioideae</taxon>
        <taxon>Opuntia</taxon>
    </lineage>
</organism>
<sequence>MALQSAPKLLYTPNSVFSANDRLVFADFVGLSKRRLPRRRLSAAASRRLSSYTAGNFAVSPAIKAVLDLQSGNGAASSRKSSSGQGLHQQWRSCMDHQVVAA</sequence>
<reference evidence="1" key="1">
    <citation type="journal article" date="2013" name="J. Plant Res.">
        <title>Effect of fungi and light on seed germination of three Opuntia species from semiarid lands of central Mexico.</title>
        <authorList>
            <person name="Delgado-Sanchez P."/>
            <person name="Jimenez-Bremont J.F."/>
            <person name="Guerrero-Gonzalez Mde L."/>
            <person name="Flores J."/>
        </authorList>
    </citation>
    <scope>NUCLEOTIDE SEQUENCE</scope>
    <source>
        <tissue evidence="1">Cladode</tissue>
    </source>
</reference>
<evidence type="ECO:0000313" key="1">
    <source>
        <dbReference type="EMBL" id="MBA4626188.1"/>
    </source>
</evidence>
<name>A0A7C9CZM1_OPUST</name>
<protein>
    <submittedName>
        <fullName evidence="1">Uncharacterized protein</fullName>
    </submittedName>
</protein>
<proteinExistence type="predicted"/>
<reference evidence="1" key="2">
    <citation type="submission" date="2020-07" db="EMBL/GenBank/DDBJ databases">
        <authorList>
            <person name="Vera ALvarez R."/>
            <person name="Arias-Moreno D.M."/>
            <person name="Jimenez-Jacinto V."/>
            <person name="Jimenez-Bremont J.F."/>
            <person name="Swaminathan K."/>
            <person name="Moose S.P."/>
            <person name="Guerrero-Gonzalez M.L."/>
            <person name="Marino-Ramirez L."/>
            <person name="Landsman D."/>
            <person name="Rodriguez-Kessler M."/>
            <person name="Delgado-Sanchez P."/>
        </authorList>
    </citation>
    <scope>NUCLEOTIDE SEQUENCE</scope>
    <source>
        <tissue evidence="1">Cladode</tissue>
    </source>
</reference>